<dbReference type="GO" id="GO:0003906">
    <property type="term" value="F:DNA-(apurinic or apyrimidinic site) endonuclease activity"/>
    <property type="evidence" value="ECO:0007669"/>
    <property type="project" value="TreeGrafter"/>
</dbReference>
<evidence type="ECO:0000256" key="6">
    <source>
        <dbReference type="PIRSR" id="PIRSR604808-2"/>
    </source>
</evidence>
<feature type="binding site" evidence="6">
    <location>
        <position position="277"/>
    </location>
    <ligand>
        <name>Mg(2+)</name>
        <dbReference type="ChEBI" id="CHEBI:18420"/>
        <label>1</label>
    </ligand>
</feature>
<feature type="site" description="Transition state stabilizer" evidence="7">
    <location>
        <position position="177"/>
    </location>
</feature>
<comment type="caution">
    <text evidence="11">The sequence shown here is derived from an EMBL/GenBank/DDBJ whole genome shotgun (WGS) entry which is preliminary data.</text>
</comment>
<dbReference type="OrthoDB" id="391817at2759"/>
<evidence type="ECO:0000256" key="7">
    <source>
        <dbReference type="PIRSR" id="PIRSR604808-3"/>
    </source>
</evidence>
<feature type="compositionally biased region" description="Basic and acidic residues" evidence="9">
    <location>
        <begin position="298"/>
        <end position="311"/>
    </location>
</feature>
<dbReference type="RefSeq" id="XP_040723552.1">
    <property type="nucleotide sequence ID" value="XM_040865928.1"/>
</dbReference>
<dbReference type="GO" id="GO:0003677">
    <property type="term" value="F:DNA binding"/>
    <property type="evidence" value="ECO:0007669"/>
    <property type="project" value="InterPro"/>
</dbReference>
<dbReference type="GO" id="GO:0046872">
    <property type="term" value="F:metal ion binding"/>
    <property type="evidence" value="ECO:0007669"/>
    <property type="project" value="UniProtKB-KW"/>
</dbReference>
<feature type="binding site" evidence="6">
    <location>
        <position position="177"/>
    </location>
    <ligand>
        <name>Mg(2+)</name>
        <dbReference type="ChEBI" id="CHEBI:18420"/>
        <label>1</label>
    </ligand>
</feature>
<keyword evidence="11" id="KW-0255">Endonuclease</keyword>
<keyword evidence="4 6" id="KW-0460">Magnesium</keyword>
<keyword evidence="11" id="KW-0269">Exonuclease</keyword>
<dbReference type="PROSITE" id="PS00726">
    <property type="entry name" value="AP_NUCLEASE_F1_1"/>
    <property type="match status" value="1"/>
</dbReference>
<evidence type="ECO:0000256" key="2">
    <source>
        <dbReference type="ARBA" id="ARBA00022723"/>
    </source>
</evidence>
<comment type="similarity">
    <text evidence="1 8">Belongs to the DNA repair enzymes AP/ExoA family.</text>
</comment>
<accession>A0A1Y2F469</accession>
<keyword evidence="12" id="KW-1185">Reference proteome</keyword>
<feature type="binding site" evidence="6">
    <location>
        <position position="8"/>
    </location>
    <ligand>
        <name>Mg(2+)</name>
        <dbReference type="ChEBI" id="CHEBI:18420"/>
        <label>1</label>
    </ligand>
</feature>
<evidence type="ECO:0000256" key="5">
    <source>
        <dbReference type="PIRSR" id="PIRSR604808-1"/>
    </source>
</evidence>
<dbReference type="InterPro" id="IPR005135">
    <property type="entry name" value="Endo/exonuclease/phosphatase"/>
</dbReference>
<dbReference type="SUPFAM" id="SSF56219">
    <property type="entry name" value="DNase I-like"/>
    <property type="match status" value="1"/>
</dbReference>
<dbReference type="InterPro" id="IPR036691">
    <property type="entry name" value="Endo/exonu/phosph_ase_sf"/>
</dbReference>
<dbReference type="GO" id="GO:0006284">
    <property type="term" value="P:base-excision repair"/>
    <property type="evidence" value="ECO:0007669"/>
    <property type="project" value="TreeGrafter"/>
</dbReference>
<name>A0A1Y2F469_PROLT</name>
<feature type="binding site" evidence="6">
    <location>
        <position position="276"/>
    </location>
    <ligand>
        <name>Mg(2+)</name>
        <dbReference type="ChEBI" id="CHEBI:18420"/>
        <label>1</label>
    </ligand>
</feature>
<dbReference type="GeneID" id="63782527"/>
<dbReference type="STRING" id="56484.A0A1Y2F469"/>
<sequence>MVKVLTWNVAALRPLPPKLPGGSLASFFKAQKADIVCLQETKIADYSKLTKELAVVDGYESFFSFSGKGYAGIATFARRGSVKWWTDNPFNVEIGSVKQKASKTQVLEDPDTAVDTSIGRCVLTDHESFLLLNIYAPNAGRGPEYLARKFTFYSKLEQCVAKWQAAGRCVIVTGDINTAHSELDIYNPERFAETTGFMPEERQWITDFLKKQNMSDAFRRLHPDKRKYSFWDQKRDMRPGNYGWRIDAFYCSDKLFDTAEKDVVESDILNDVRGSDHCPITLSLPHIQLSSELKCKDASSNRPEVNQRRIDGFFSKSVKGQGAKTAAKREATTDDENEDKKRLKS</sequence>
<proteinExistence type="inferred from homology"/>
<keyword evidence="6" id="KW-0464">Manganese</keyword>
<dbReference type="GO" id="GO:0008311">
    <property type="term" value="F:double-stranded DNA 3'-5' DNA exonuclease activity"/>
    <property type="evidence" value="ECO:0007669"/>
    <property type="project" value="TreeGrafter"/>
</dbReference>
<feature type="domain" description="Endonuclease/exonuclease/phosphatase" evidence="10">
    <location>
        <begin position="5"/>
        <end position="277"/>
    </location>
</feature>
<evidence type="ECO:0000256" key="1">
    <source>
        <dbReference type="ARBA" id="ARBA00007092"/>
    </source>
</evidence>
<organism evidence="11 12">
    <name type="scientific">Protomyces lactucae-debilis</name>
    <dbReference type="NCBI Taxonomy" id="2754530"/>
    <lineage>
        <taxon>Eukaryota</taxon>
        <taxon>Fungi</taxon>
        <taxon>Dikarya</taxon>
        <taxon>Ascomycota</taxon>
        <taxon>Taphrinomycotina</taxon>
        <taxon>Taphrinomycetes</taxon>
        <taxon>Taphrinales</taxon>
        <taxon>Protomycetaceae</taxon>
        <taxon>Protomyces</taxon>
    </lineage>
</organism>
<keyword evidence="2 6" id="KW-0479">Metal-binding</keyword>
<keyword evidence="8" id="KW-0234">DNA repair</keyword>
<dbReference type="EMBL" id="MCFI01000017">
    <property type="protein sequence ID" value="ORY78671.1"/>
    <property type="molecule type" value="Genomic_DNA"/>
</dbReference>
<evidence type="ECO:0000256" key="3">
    <source>
        <dbReference type="ARBA" id="ARBA00022801"/>
    </source>
</evidence>
<comment type="cofactor">
    <cofactor evidence="6 8">
        <name>Mg(2+)</name>
        <dbReference type="ChEBI" id="CHEBI:18420"/>
    </cofactor>
    <cofactor evidence="6 8">
        <name>Mn(2+)</name>
        <dbReference type="ChEBI" id="CHEBI:29035"/>
    </cofactor>
    <text evidence="6 8">Probably binds two magnesium or manganese ions per subunit.</text>
</comment>
<dbReference type="NCBIfam" id="TIGR00633">
    <property type="entry name" value="xth"/>
    <property type="match status" value="1"/>
</dbReference>
<dbReference type="InterPro" id="IPR004808">
    <property type="entry name" value="AP_endonuc_1"/>
</dbReference>
<feature type="active site" description="Proton acceptor" evidence="5">
    <location>
        <position position="277"/>
    </location>
</feature>
<dbReference type="Pfam" id="PF03372">
    <property type="entry name" value="Exo_endo_phos"/>
    <property type="match status" value="1"/>
</dbReference>
<feature type="binding site" evidence="6">
    <location>
        <position position="40"/>
    </location>
    <ligand>
        <name>Mg(2+)</name>
        <dbReference type="ChEBI" id="CHEBI:18420"/>
        <label>1</label>
    </ligand>
</feature>
<dbReference type="Gene3D" id="3.60.10.10">
    <property type="entry name" value="Endonuclease/exonuclease/phosphatase"/>
    <property type="match status" value="1"/>
</dbReference>
<dbReference type="GO" id="GO:0008081">
    <property type="term" value="F:phosphoric diester hydrolase activity"/>
    <property type="evidence" value="ECO:0007669"/>
    <property type="project" value="TreeGrafter"/>
</dbReference>
<feature type="site" description="Important for catalytic activity" evidence="7">
    <location>
        <position position="247"/>
    </location>
</feature>
<keyword evidence="8" id="KW-0227">DNA damage</keyword>
<dbReference type="NCBIfam" id="TIGR00195">
    <property type="entry name" value="exoDNase_III"/>
    <property type="match status" value="1"/>
</dbReference>
<evidence type="ECO:0000256" key="4">
    <source>
        <dbReference type="ARBA" id="ARBA00022842"/>
    </source>
</evidence>
<feature type="active site" description="Proton donor/acceptor" evidence="5">
    <location>
        <position position="175"/>
    </location>
</feature>
<dbReference type="PROSITE" id="PS51435">
    <property type="entry name" value="AP_NUCLEASE_F1_4"/>
    <property type="match status" value="1"/>
</dbReference>
<feature type="region of interest" description="Disordered" evidence="9">
    <location>
        <begin position="298"/>
        <end position="345"/>
    </location>
</feature>
<feature type="binding site" evidence="6">
    <location>
        <position position="175"/>
    </location>
    <ligand>
        <name>Mg(2+)</name>
        <dbReference type="ChEBI" id="CHEBI:18420"/>
        <label>1</label>
    </ligand>
</feature>
<dbReference type="PANTHER" id="PTHR22748">
    <property type="entry name" value="AP ENDONUCLEASE"/>
    <property type="match status" value="1"/>
</dbReference>
<keyword evidence="11" id="KW-0540">Nuclease</keyword>
<dbReference type="GO" id="GO:0005634">
    <property type="term" value="C:nucleus"/>
    <property type="evidence" value="ECO:0007669"/>
    <property type="project" value="TreeGrafter"/>
</dbReference>
<feature type="compositionally biased region" description="Basic and acidic residues" evidence="9">
    <location>
        <begin position="327"/>
        <end position="345"/>
    </location>
</feature>
<feature type="site" description="Interaction with DNA substrate" evidence="7">
    <location>
        <position position="277"/>
    </location>
</feature>
<reference evidence="11 12" key="1">
    <citation type="submission" date="2016-07" db="EMBL/GenBank/DDBJ databases">
        <title>Pervasive Adenine N6-methylation of Active Genes in Fungi.</title>
        <authorList>
            <consortium name="DOE Joint Genome Institute"/>
            <person name="Mondo S.J."/>
            <person name="Dannebaum R.O."/>
            <person name="Kuo R.C."/>
            <person name="Labutti K."/>
            <person name="Haridas S."/>
            <person name="Kuo A."/>
            <person name="Salamov A."/>
            <person name="Ahrendt S.R."/>
            <person name="Lipzen A."/>
            <person name="Sullivan W."/>
            <person name="Andreopoulos W.B."/>
            <person name="Clum A."/>
            <person name="Lindquist E."/>
            <person name="Daum C."/>
            <person name="Ramamoorthy G.K."/>
            <person name="Gryganskyi A."/>
            <person name="Culley D."/>
            <person name="Magnuson J.K."/>
            <person name="James T.Y."/>
            <person name="O'Malley M.A."/>
            <person name="Stajich J.E."/>
            <person name="Spatafora J.W."/>
            <person name="Visel A."/>
            <person name="Grigoriev I.V."/>
        </authorList>
    </citation>
    <scope>NUCLEOTIDE SEQUENCE [LARGE SCALE GENOMIC DNA]</scope>
    <source>
        <strain evidence="11 12">12-1054</strain>
    </source>
</reference>
<evidence type="ECO:0000256" key="8">
    <source>
        <dbReference type="RuleBase" id="RU362131"/>
    </source>
</evidence>
<protein>
    <submittedName>
        <fullName evidence="11">Endonuclease/exonuclease/phosphatase</fullName>
    </submittedName>
</protein>
<evidence type="ECO:0000256" key="9">
    <source>
        <dbReference type="SAM" id="MobiDB-lite"/>
    </source>
</evidence>
<dbReference type="InterPro" id="IPR020847">
    <property type="entry name" value="AP_endonuclease_F1_BS"/>
</dbReference>
<dbReference type="OMA" id="PMKGPHP"/>
<evidence type="ECO:0000313" key="11">
    <source>
        <dbReference type="EMBL" id="ORY78671.1"/>
    </source>
</evidence>
<evidence type="ECO:0000259" key="10">
    <source>
        <dbReference type="Pfam" id="PF03372"/>
    </source>
</evidence>
<dbReference type="Proteomes" id="UP000193685">
    <property type="component" value="Unassembled WGS sequence"/>
</dbReference>
<keyword evidence="3" id="KW-0378">Hydrolase</keyword>
<feature type="active site" evidence="5">
    <location>
        <position position="135"/>
    </location>
</feature>
<dbReference type="AlphaFoldDB" id="A0A1Y2F469"/>
<gene>
    <name evidence="11" type="ORF">BCR37DRAFT_111116</name>
</gene>
<dbReference type="PANTHER" id="PTHR22748:SF4">
    <property type="entry name" value="DNA-(APURINIC OR APYRIMIDINIC SITE) ENDONUCLEASE 2"/>
    <property type="match status" value="1"/>
</dbReference>
<evidence type="ECO:0000313" key="12">
    <source>
        <dbReference type="Proteomes" id="UP000193685"/>
    </source>
</evidence>